<feature type="domain" description="TRAM" evidence="6">
    <location>
        <begin position="270"/>
        <end position="327"/>
    </location>
</feature>
<dbReference type="AlphaFoldDB" id="A0A238VAR3"/>
<evidence type="ECO:0000259" key="6">
    <source>
        <dbReference type="PROSITE" id="PS50926"/>
    </source>
</evidence>
<protein>
    <recommendedName>
        <fullName evidence="5">Ribosomal RNA large subunit methyltransferase E</fullName>
        <ecNumber evidence="5">2.1.1.166</ecNumber>
    </recommendedName>
    <alternativeName>
        <fullName evidence="5">23S rRNA Um2552 methyltransferase</fullName>
    </alternativeName>
    <alternativeName>
        <fullName evidence="5">rRNA (uridine-2'-O-)-methyltransferase</fullName>
    </alternativeName>
</protein>
<sequence length="333" mass="36287">MLKKTIDARNRCVSAHHGEIQRETPRRISVESHCAAVARIRRSFPGRPRRYGYERYLHPDLGGPASACGDDAMSGKDDYYNRSKQQGYRARSAYKLKQLDEEADLLAPGDTVVDLGAAPGGWLQVAAEEVGEGGTVVGVDLQRIEDLDEGDVETIRGDMTEERTRHYLREAVGERGADVVASDMAPNMTGEYSLDHARSVHLARQALDTADELLATGGDFVVKVFQGEDLDAFRDDVSESFQYARTVSPPASRDASSEVYLVAKGYTTSPVAEGDRIEVTVEEEGDEGDGIAYVDGYTLFVDADVGETLAVEVTDVKPRFGFAEPVDDAEPSA</sequence>
<keyword evidence="5" id="KW-0963">Cytoplasm</keyword>
<dbReference type="InterPro" id="IPR012340">
    <property type="entry name" value="NA-bd_OB-fold"/>
</dbReference>
<keyword evidence="2 5" id="KW-0489">Methyltransferase</keyword>
<evidence type="ECO:0000256" key="4">
    <source>
        <dbReference type="ARBA" id="ARBA00022691"/>
    </source>
</evidence>
<comment type="similarity">
    <text evidence="5">Belongs to the class I-like SAM-binding methyltransferase superfamily. RNA methyltransferase RlmE family.</text>
</comment>
<dbReference type="GO" id="GO:0008650">
    <property type="term" value="F:rRNA (uridine-2'-O-)-methyltransferase activity"/>
    <property type="evidence" value="ECO:0007669"/>
    <property type="project" value="UniProtKB-UniRule"/>
</dbReference>
<feature type="binding site" evidence="5">
    <location>
        <position position="122"/>
    </location>
    <ligand>
        <name>S-adenosyl-L-methionine</name>
        <dbReference type="ChEBI" id="CHEBI:59789"/>
    </ligand>
</feature>
<dbReference type="GO" id="GO:0005737">
    <property type="term" value="C:cytoplasm"/>
    <property type="evidence" value="ECO:0007669"/>
    <property type="project" value="UniProtKB-SubCell"/>
</dbReference>
<keyword evidence="4 5" id="KW-0949">S-adenosyl-L-methionine</keyword>
<evidence type="ECO:0000256" key="2">
    <source>
        <dbReference type="ARBA" id="ARBA00022603"/>
    </source>
</evidence>
<dbReference type="InterPro" id="IPR002877">
    <property type="entry name" value="RNA_MeTrfase_FtsJ_dom"/>
</dbReference>
<feature type="active site" description="Proton acceptor" evidence="5">
    <location>
        <position position="223"/>
    </location>
</feature>
<evidence type="ECO:0000256" key="5">
    <source>
        <dbReference type="HAMAP-Rule" id="MF_01547"/>
    </source>
</evidence>
<dbReference type="Proteomes" id="UP000198297">
    <property type="component" value="Unassembled WGS sequence"/>
</dbReference>
<dbReference type="EC" id="2.1.1.166" evidence="5"/>
<dbReference type="InterPro" id="IPR015507">
    <property type="entry name" value="rRNA-MeTfrase_E"/>
</dbReference>
<dbReference type="InterPro" id="IPR002792">
    <property type="entry name" value="TRAM_dom"/>
</dbReference>
<dbReference type="PANTHER" id="PTHR10920">
    <property type="entry name" value="RIBOSOMAL RNA METHYLTRANSFERASE"/>
    <property type="match status" value="1"/>
</dbReference>
<dbReference type="SUPFAM" id="SSF50249">
    <property type="entry name" value="Nucleic acid-binding proteins"/>
    <property type="match status" value="1"/>
</dbReference>
<comment type="subcellular location">
    <subcellularLocation>
        <location evidence="5">Cytoplasm</location>
    </subcellularLocation>
</comment>
<feature type="binding site" evidence="5">
    <location>
        <position position="140"/>
    </location>
    <ligand>
        <name>S-adenosyl-L-methionine</name>
        <dbReference type="ChEBI" id="CHEBI:59789"/>
    </ligand>
</feature>
<name>A0A238VAR3_HALEZ</name>
<dbReference type="PROSITE" id="PS50926">
    <property type="entry name" value="TRAM"/>
    <property type="match status" value="1"/>
</dbReference>
<evidence type="ECO:0000313" key="7">
    <source>
        <dbReference type="EMBL" id="SNR31500.1"/>
    </source>
</evidence>
<proteinExistence type="inferred from homology"/>
<dbReference type="InterPro" id="IPR029063">
    <property type="entry name" value="SAM-dependent_MTases_sf"/>
</dbReference>
<evidence type="ECO:0000256" key="1">
    <source>
        <dbReference type="ARBA" id="ARBA00022552"/>
    </source>
</evidence>
<accession>A0A238VAR3</accession>
<evidence type="ECO:0000313" key="8">
    <source>
        <dbReference type="Proteomes" id="UP000198297"/>
    </source>
</evidence>
<dbReference type="Pfam" id="PF01938">
    <property type="entry name" value="TRAM"/>
    <property type="match status" value="1"/>
</dbReference>
<dbReference type="SUPFAM" id="SSF53335">
    <property type="entry name" value="S-adenosyl-L-methionine-dependent methyltransferases"/>
    <property type="match status" value="1"/>
</dbReference>
<keyword evidence="1 5" id="KW-0698">rRNA processing</keyword>
<dbReference type="InterPro" id="IPR050082">
    <property type="entry name" value="RNA_methyltr_RlmE"/>
</dbReference>
<comment type="catalytic activity">
    <reaction evidence="5">
        <text>uridine(2552) in 23S rRNA + S-adenosyl-L-methionine = 2'-O-methyluridine(2552) in 23S rRNA + S-adenosyl-L-homocysteine + H(+)</text>
        <dbReference type="Rhea" id="RHEA:42720"/>
        <dbReference type="Rhea" id="RHEA-COMP:10202"/>
        <dbReference type="Rhea" id="RHEA-COMP:10203"/>
        <dbReference type="ChEBI" id="CHEBI:15378"/>
        <dbReference type="ChEBI" id="CHEBI:57856"/>
        <dbReference type="ChEBI" id="CHEBI:59789"/>
        <dbReference type="ChEBI" id="CHEBI:65315"/>
        <dbReference type="ChEBI" id="CHEBI:74478"/>
        <dbReference type="EC" id="2.1.1.166"/>
    </reaction>
</comment>
<dbReference type="Gene3D" id="2.40.50.140">
    <property type="entry name" value="Nucleic acid-binding proteins"/>
    <property type="match status" value="1"/>
</dbReference>
<dbReference type="EMBL" id="FZNK01000001">
    <property type="protein sequence ID" value="SNR31500.1"/>
    <property type="molecule type" value="Genomic_DNA"/>
</dbReference>
<organism evidence="7 8">
    <name type="scientific">Halorubrum ezzemoulense</name>
    <name type="common">Halorubrum chaoviator</name>
    <dbReference type="NCBI Taxonomy" id="337243"/>
    <lineage>
        <taxon>Archaea</taxon>
        <taxon>Methanobacteriati</taxon>
        <taxon>Methanobacteriota</taxon>
        <taxon>Stenosarchaea group</taxon>
        <taxon>Halobacteria</taxon>
        <taxon>Halobacteriales</taxon>
        <taxon>Haloferacaceae</taxon>
        <taxon>Halorubrum</taxon>
    </lineage>
</organism>
<comment type="function">
    <text evidence="5">Specifically methylates the uridine in position 2552 of 23S rRNA at the 2'-O position of the ribose in the fully assembled 50S ribosomal subunit.</text>
</comment>
<gene>
    <name evidence="5" type="primary">rlmE</name>
    <name evidence="7" type="ORF">SAMN06266787_1011210</name>
</gene>
<dbReference type="HAMAP" id="MF_01547">
    <property type="entry name" value="RNA_methyltr_E"/>
    <property type="match status" value="1"/>
</dbReference>
<keyword evidence="3 5" id="KW-0808">Transferase</keyword>
<reference evidence="7 8" key="1">
    <citation type="submission" date="2017-06" db="EMBL/GenBank/DDBJ databases">
        <authorList>
            <person name="Kim H.J."/>
            <person name="Triplett B.A."/>
        </authorList>
    </citation>
    <scope>NUCLEOTIDE SEQUENCE [LARGE SCALE GENOMIC DNA]</scope>
    <source>
        <strain evidence="7 8">DSM 19316</strain>
    </source>
</reference>
<dbReference type="Pfam" id="PF01728">
    <property type="entry name" value="FtsJ"/>
    <property type="match status" value="1"/>
</dbReference>
<feature type="binding site" evidence="5">
    <location>
        <position position="120"/>
    </location>
    <ligand>
        <name>S-adenosyl-L-methionine</name>
        <dbReference type="ChEBI" id="CHEBI:59789"/>
    </ligand>
</feature>
<dbReference type="PANTHER" id="PTHR10920:SF13">
    <property type="entry name" value="PRE-RRNA 2'-O-RIBOSE RNA METHYLTRANSFERASE FTSJ3"/>
    <property type="match status" value="1"/>
</dbReference>
<dbReference type="Gene3D" id="3.40.50.150">
    <property type="entry name" value="Vaccinia Virus protein VP39"/>
    <property type="match status" value="1"/>
</dbReference>
<feature type="binding site" evidence="5">
    <location>
        <position position="158"/>
    </location>
    <ligand>
        <name>S-adenosyl-L-methionine</name>
        <dbReference type="ChEBI" id="CHEBI:59789"/>
    </ligand>
</feature>
<evidence type="ECO:0000256" key="3">
    <source>
        <dbReference type="ARBA" id="ARBA00022679"/>
    </source>
</evidence>
<feature type="binding site" evidence="5">
    <location>
        <position position="183"/>
    </location>
    <ligand>
        <name>S-adenosyl-L-methionine</name>
        <dbReference type="ChEBI" id="CHEBI:59789"/>
    </ligand>
</feature>